<feature type="non-terminal residue" evidence="1">
    <location>
        <position position="1"/>
    </location>
</feature>
<name>A0A6V7GTM9_9HYME</name>
<sequence>YSSSVREPGYDAPAFVEELYCGPARLANNSCYYHQPIYEDEVPDYVAPFPVYAPLSDMPEYRSRHEYPTMEQEKYMVQIIPPPHLDLNTYGHLKIDYTNSWNSLNRKISK</sequence>
<protein>
    <submittedName>
        <fullName evidence="1">Uncharacterized protein</fullName>
    </submittedName>
</protein>
<dbReference type="OrthoDB" id="6630968at2759"/>
<proteinExistence type="predicted"/>
<dbReference type="EMBL" id="CAJDYZ010000645">
    <property type="protein sequence ID" value="CAD1468493.1"/>
    <property type="molecule type" value="Genomic_DNA"/>
</dbReference>
<dbReference type="AlphaFoldDB" id="A0A6V7GTM9"/>
<evidence type="ECO:0000313" key="2">
    <source>
        <dbReference type="Proteomes" id="UP000752696"/>
    </source>
</evidence>
<keyword evidence="2" id="KW-1185">Reference proteome</keyword>
<dbReference type="Proteomes" id="UP000752696">
    <property type="component" value="Unassembled WGS sequence"/>
</dbReference>
<accession>A0A6V7GTM9</accession>
<evidence type="ECO:0000313" key="1">
    <source>
        <dbReference type="EMBL" id="CAD1468493.1"/>
    </source>
</evidence>
<organism evidence="1 2">
    <name type="scientific">Heterotrigona itama</name>
    <dbReference type="NCBI Taxonomy" id="395501"/>
    <lineage>
        <taxon>Eukaryota</taxon>
        <taxon>Metazoa</taxon>
        <taxon>Ecdysozoa</taxon>
        <taxon>Arthropoda</taxon>
        <taxon>Hexapoda</taxon>
        <taxon>Insecta</taxon>
        <taxon>Pterygota</taxon>
        <taxon>Neoptera</taxon>
        <taxon>Endopterygota</taxon>
        <taxon>Hymenoptera</taxon>
        <taxon>Apocrita</taxon>
        <taxon>Aculeata</taxon>
        <taxon>Apoidea</taxon>
        <taxon>Anthophila</taxon>
        <taxon>Apidae</taxon>
        <taxon>Heterotrigona</taxon>
    </lineage>
</organism>
<gene>
    <name evidence="1" type="ORF">MHI_LOCUS50477</name>
</gene>
<reference evidence="1" key="1">
    <citation type="submission" date="2020-07" db="EMBL/GenBank/DDBJ databases">
        <authorList>
            <person name="Nazaruddin N."/>
        </authorList>
    </citation>
    <scope>NUCLEOTIDE SEQUENCE</scope>
</reference>
<comment type="caution">
    <text evidence="1">The sequence shown here is derived from an EMBL/GenBank/DDBJ whole genome shotgun (WGS) entry which is preliminary data.</text>
</comment>